<dbReference type="EMBL" id="AP019620">
    <property type="protein sequence ID" value="BBJ41220.1"/>
    <property type="molecule type" value="Genomic_DNA"/>
</dbReference>
<feature type="compositionally biased region" description="Low complexity" evidence="1">
    <location>
        <begin position="485"/>
        <end position="519"/>
    </location>
</feature>
<evidence type="ECO:0000256" key="1">
    <source>
        <dbReference type="SAM" id="MobiDB-lite"/>
    </source>
</evidence>
<accession>A0A499ULE0</accession>
<feature type="compositionally biased region" description="Basic and acidic residues" evidence="1">
    <location>
        <begin position="434"/>
        <end position="449"/>
    </location>
</feature>
<proteinExistence type="predicted"/>
<evidence type="ECO:0000259" key="3">
    <source>
        <dbReference type="Pfam" id="PF00496"/>
    </source>
</evidence>
<dbReference type="GO" id="GO:0043190">
    <property type="term" value="C:ATP-binding cassette (ABC) transporter complex"/>
    <property type="evidence" value="ECO:0007669"/>
    <property type="project" value="InterPro"/>
</dbReference>
<keyword evidence="2" id="KW-0732">Signal</keyword>
<dbReference type="Pfam" id="PF00496">
    <property type="entry name" value="SBP_bac_5"/>
    <property type="match status" value="2"/>
</dbReference>
<dbReference type="Proteomes" id="UP000463951">
    <property type="component" value="Chromosome"/>
</dbReference>
<reference evidence="4 5" key="1">
    <citation type="journal article" date="2020" name="Int. J. Syst. Evol. Microbiol.">
        <title>Reclassification of Streptomyces castelarensis and Streptomyces sporoclivatus as later heterotypic synonyms of Streptomyces antimycoticus.</title>
        <authorList>
            <person name="Komaki H."/>
            <person name="Tamura T."/>
        </authorList>
    </citation>
    <scope>NUCLEOTIDE SEQUENCE [LARGE SCALE GENOMIC DNA]</scope>
    <source>
        <strain evidence="4 5">NBRC 100767</strain>
    </source>
</reference>
<dbReference type="PIRSF" id="PIRSF002741">
    <property type="entry name" value="MppA"/>
    <property type="match status" value="1"/>
</dbReference>
<dbReference type="PANTHER" id="PTHR30290">
    <property type="entry name" value="PERIPLASMIC BINDING COMPONENT OF ABC TRANSPORTER"/>
    <property type="match status" value="1"/>
</dbReference>
<dbReference type="GO" id="GO:0042597">
    <property type="term" value="C:periplasmic space"/>
    <property type="evidence" value="ECO:0007669"/>
    <property type="project" value="UniProtKB-ARBA"/>
</dbReference>
<dbReference type="PANTHER" id="PTHR30290:SF65">
    <property type="entry name" value="MONOACYL PHOSPHATIDYLINOSITOL TETRAMANNOSIDE-BINDING PROTEIN LPQW-RELATED"/>
    <property type="match status" value="1"/>
</dbReference>
<dbReference type="InterPro" id="IPR000914">
    <property type="entry name" value="SBP_5_dom"/>
</dbReference>
<evidence type="ECO:0000256" key="2">
    <source>
        <dbReference type="SAM" id="SignalP"/>
    </source>
</evidence>
<feature type="chain" id="PRO_5038414996" evidence="2">
    <location>
        <begin position="25"/>
        <end position="706"/>
    </location>
</feature>
<organism evidence="4 5">
    <name type="scientific">Streptomyces antimycoticus</name>
    <dbReference type="NCBI Taxonomy" id="68175"/>
    <lineage>
        <taxon>Bacteria</taxon>
        <taxon>Bacillati</taxon>
        <taxon>Actinomycetota</taxon>
        <taxon>Actinomycetes</taxon>
        <taxon>Kitasatosporales</taxon>
        <taxon>Streptomycetaceae</taxon>
        <taxon>Streptomyces</taxon>
        <taxon>Streptomyces violaceusniger group</taxon>
    </lineage>
</organism>
<keyword evidence="4" id="KW-0449">Lipoprotein</keyword>
<dbReference type="Gene3D" id="3.40.190.10">
    <property type="entry name" value="Periplasmic binding protein-like II"/>
    <property type="match status" value="1"/>
</dbReference>
<evidence type="ECO:0000313" key="4">
    <source>
        <dbReference type="EMBL" id="BBJ41220.1"/>
    </source>
</evidence>
<sequence length="706" mass="74548">MPLTKRRRAMLLATGVMLPLPVLAGCSSDDDGPPPPAAWDIASAPRTATSGTGTLRWALDTAPTTLNAFQKTADTGTQRIAGAVLPSLYTLDARGRPQRNGDYLTAADVTSSDPKQVVVYKLNPKAVWSDGRPIGAEDFQAQWRALRGTDEAYGTARNAGYDRIAKIEPGDKEHEVKVTFAKPYTDWRSLFTPLYPKSVMGNPAVFTAPATKGLAVGAGPFMVREVSDGSVTLVRNPRWWGDRARLSRLVFRAVPAEKRDEALIAGQLDLAEVDGATARRIRATAPDKRAAGTGQGSSAPGKAGAPEPSTGGREAPGAEGGATGDTDKNRSQTRALSRFTLRKALDSAYTQLALNGTKGPLADERVRRAVARAIDRKALAKLVLKPMGLPSEPLGNHLLMAGQPGYKDHSGALGDPDTNAAQSLLADAGWRAGDANRQKALDGKTDDRGRRHSAPTATATDPATSGATDPATGTDAATERATDNASGTGSQSASGTASATASATNTERPSGAAPAAGDAGRSGRLGEAAVVRKKGRPLVLRFVLPDDRTAAPLSTVGERIARMLEKIGVRTEITKVPSESYFRDHIATGDYDLALYSWPASAYPATDGRPIYAKPRPAADGSLVVEQNYTRVGTDQIDQFFDQALSELDGGASRSLVSRADSRIWAAAGSIPLYQRPQLIAMRKGLVNAGAFGFATPRYQDIGFRR</sequence>
<feature type="domain" description="Solute-binding protein family 5" evidence="3">
    <location>
        <begin position="342"/>
        <end position="437"/>
    </location>
</feature>
<dbReference type="GO" id="GO:0015833">
    <property type="term" value="P:peptide transport"/>
    <property type="evidence" value="ECO:0007669"/>
    <property type="project" value="TreeGrafter"/>
</dbReference>
<dbReference type="CDD" id="cd08501">
    <property type="entry name" value="PBP2_Lpqw"/>
    <property type="match status" value="1"/>
</dbReference>
<dbReference type="PROSITE" id="PS51257">
    <property type="entry name" value="PROKAR_LIPOPROTEIN"/>
    <property type="match status" value="1"/>
</dbReference>
<dbReference type="InterPro" id="IPR039424">
    <property type="entry name" value="SBP_5"/>
</dbReference>
<feature type="domain" description="Solute-binding protein family 5" evidence="3">
    <location>
        <begin position="106"/>
        <end position="284"/>
    </location>
</feature>
<dbReference type="SUPFAM" id="SSF53850">
    <property type="entry name" value="Periplasmic binding protein-like II"/>
    <property type="match status" value="1"/>
</dbReference>
<feature type="region of interest" description="Disordered" evidence="1">
    <location>
        <begin position="429"/>
        <end position="523"/>
    </location>
</feature>
<protein>
    <submittedName>
        <fullName evidence="4">Lipoprotein</fullName>
    </submittedName>
</protein>
<dbReference type="InterPro" id="IPR030678">
    <property type="entry name" value="Peptide/Ni-bd"/>
</dbReference>
<dbReference type="GO" id="GO:1904680">
    <property type="term" value="F:peptide transmembrane transporter activity"/>
    <property type="evidence" value="ECO:0007669"/>
    <property type="project" value="TreeGrafter"/>
</dbReference>
<gene>
    <name evidence="4" type="ORF">SSPO_039380</name>
</gene>
<feature type="region of interest" description="Disordered" evidence="1">
    <location>
        <begin position="283"/>
        <end position="333"/>
    </location>
</feature>
<dbReference type="Gene3D" id="3.10.105.10">
    <property type="entry name" value="Dipeptide-binding Protein, Domain 3"/>
    <property type="match status" value="2"/>
</dbReference>
<evidence type="ECO:0000313" key="5">
    <source>
        <dbReference type="Proteomes" id="UP000463951"/>
    </source>
</evidence>
<dbReference type="AlphaFoldDB" id="A0A499ULE0"/>
<feature type="signal peptide" evidence="2">
    <location>
        <begin position="1"/>
        <end position="24"/>
    </location>
</feature>
<dbReference type="Gene3D" id="3.90.76.10">
    <property type="entry name" value="Dipeptide-binding Protein, Domain 1"/>
    <property type="match status" value="1"/>
</dbReference>
<name>A0A499ULE0_9ACTN</name>
<feature type="compositionally biased region" description="Low complexity" evidence="1">
    <location>
        <begin position="454"/>
        <end position="476"/>
    </location>
</feature>